<dbReference type="AlphaFoldDB" id="A0A9P4ICY7"/>
<dbReference type="Pfam" id="PF11274">
    <property type="entry name" value="DUF3074"/>
    <property type="match status" value="1"/>
</dbReference>
<name>A0A9P4ICY7_9PEZI</name>
<protein>
    <recommendedName>
        <fullName evidence="1">DUF3074 domain-containing protein</fullName>
    </recommendedName>
</protein>
<feature type="domain" description="DUF3074" evidence="1">
    <location>
        <begin position="106"/>
        <end position="301"/>
    </location>
</feature>
<reference evidence="2" key="1">
    <citation type="journal article" date="2020" name="Stud. Mycol.">
        <title>101 Dothideomycetes genomes: a test case for predicting lifestyles and emergence of pathogens.</title>
        <authorList>
            <person name="Haridas S."/>
            <person name="Albert R."/>
            <person name="Binder M."/>
            <person name="Bloem J."/>
            <person name="Labutti K."/>
            <person name="Salamov A."/>
            <person name="Andreopoulos B."/>
            <person name="Baker S."/>
            <person name="Barry K."/>
            <person name="Bills G."/>
            <person name="Bluhm B."/>
            <person name="Cannon C."/>
            <person name="Castanera R."/>
            <person name="Culley D."/>
            <person name="Daum C."/>
            <person name="Ezra D."/>
            <person name="Gonzalez J."/>
            <person name="Henrissat B."/>
            <person name="Kuo A."/>
            <person name="Liang C."/>
            <person name="Lipzen A."/>
            <person name="Lutzoni F."/>
            <person name="Magnuson J."/>
            <person name="Mondo S."/>
            <person name="Nolan M."/>
            <person name="Ohm R."/>
            <person name="Pangilinan J."/>
            <person name="Park H.-J."/>
            <person name="Ramirez L."/>
            <person name="Alfaro M."/>
            <person name="Sun H."/>
            <person name="Tritt A."/>
            <person name="Yoshinaga Y."/>
            <person name="Zwiers L.-H."/>
            <person name="Turgeon B."/>
            <person name="Goodwin S."/>
            <person name="Spatafora J."/>
            <person name="Crous P."/>
            <person name="Grigoriev I."/>
        </authorList>
    </citation>
    <scope>NUCLEOTIDE SEQUENCE</scope>
    <source>
        <strain evidence="2">CBS 133067</strain>
    </source>
</reference>
<dbReference type="InterPro" id="IPR024500">
    <property type="entry name" value="DUF3074"/>
</dbReference>
<gene>
    <name evidence="2" type="ORF">NA57DRAFT_56209</name>
</gene>
<dbReference type="EMBL" id="ML978126">
    <property type="protein sequence ID" value="KAF2098549.1"/>
    <property type="molecule type" value="Genomic_DNA"/>
</dbReference>
<accession>A0A9P4ICY7</accession>
<keyword evidence="3" id="KW-1185">Reference proteome</keyword>
<dbReference type="PANTHER" id="PTHR40370:SF1">
    <property type="entry name" value="DUF3074 DOMAIN-CONTAINING PROTEIN"/>
    <property type="match status" value="1"/>
</dbReference>
<evidence type="ECO:0000259" key="1">
    <source>
        <dbReference type="Pfam" id="PF11274"/>
    </source>
</evidence>
<proteinExistence type="predicted"/>
<comment type="caution">
    <text evidence="2">The sequence shown here is derived from an EMBL/GenBank/DDBJ whole genome shotgun (WGS) entry which is preliminary data.</text>
</comment>
<evidence type="ECO:0000313" key="2">
    <source>
        <dbReference type="EMBL" id="KAF2098549.1"/>
    </source>
</evidence>
<evidence type="ECO:0000313" key="3">
    <source>
        <dbReference type="Proteomes" id="UP000799772"/>
    </source>
</evidence>
<sequence>MSHKEPDPSEVPVKYGTERRLFTLRILRPHEVPQHPALPLQPNAPDMPQPDIKSFINTALSESLGFIDETWPVLASKGEKASPPSKAKVALFGKDINNPHGAPECWFARRSIHEGRKEEGTADWGEFVSGLFDGHSVNEKEYTPDVFDARKILDWGEDVGKAFEGDEQWAEVSMCAYEMAHKIPVLSNRVFPELIIAAKYKPHTPHHSAFVFVQIPLNLETSPDAFYSNGSNKTKGEGLQKKDVVLGRYVSMERCIERADGKISWEMATASDAAGALPMPLQKFGVPAAVVKDVGLFLSWTAKRRGP</sequence>
<dbReference type="OrthoDB" id="6423603at2759"/>
<organism evidence="2 3">
    <name type="scientific">Rhizodiscina lignyota</name>
    <dbReference type="NCBI Taxonomy" id="1504668"/>
    <lineage>
        <taxon>Eukaryota</taxon>
        <taxon>Fungi</taxon>
        <taxon>Dikarya</taxon>
        <taxon>Ascomycota</taxon>
        <taxon>Pezizomycotina</taxon>
        <taxon>Dothideomycetes</taxon>
        <taxon>Pleosporomycetidae</taxon>
        <taxon>Aulographales</taxon>
        <taxon>Rhizodiscinaceae</taxon>
        <taxon>Rhizodiscina</taxon>
    </lineage>
</organism>
<dbReference type="PANTHER" id="PTHR40370">
    <property type="entry name" value="EXPRESSED PROTEIN"/>
    <property type="match status" value="1"/>
</dbReference>
<dbReference type="Proteomes" id="UP000799772">
    <property type="component" value="Unassembled WGS sequence"/>
</dbReference>